<keyword evidence="1" id="KW-1133">Transmembrane helix</keyword>
<comment type="caution">
    <text evidence="2">The sequence shown here is derived from an EMBL/GenBank/DDBJ whole genome shotgun (WGS) entry which is preliminary data.</text>
</comment>
<organism evidence="2 4">
    <name type="scientific">Capnocytophaga granulosa</name>
    <dbReference type="NCBI Taxonomy" id="45242"/>
    <lineage>
        <taxon>Bacteria</taxon>
        <taxon>Pseudomonadati</taxon>
        <taxon>Bacteroidota</taxon>
        <taxon>Flavobacteriia</taxon>
        <taxon>Flavobacteriales</taxon>
        <taxon>Flavobacteriaceae</taxon>
        <taxon>Capnocytophaga</taxon>
    </lineage>
</organism>
<sequence>MTYKRLIYISVLIFTAACSGGKYIREVPYHY</sequence>
<evidence type="ECO:0000313" key="2">
    <source>
        <dbReference type="EMBL" id="SDX21512.1"/>
    </source>
</evidence>
<evidence type="ECO:0000313" key="4">
    <source>
        <dbReference type="Proteomes" id="UP000182771"/>
    </source>
</evidence>
<evidence type="ECO:0000313" key="3">
    <source>
        <dbReference type="EMBL" id="SDX22560.1"/>
    </source>
</evidence>
<gene>
    <name evidence="2" type="ORF">SAMN05444420_1181</name>
    <name evidence="3" type="ORF">SAMN05444420_1215</name>
</gene>
<evidence type="ECO:0008006" key="5">
    <source>
        <dbReference type="Google" id="ProtNLM"/>
    </source>
</evidence>
<keyword evidence="1" id="KW-0812">Transmembrane</keyword>
<feature type="non-terminal residue" evidence="2">
    <location>
        <position position="31"/>
    </location>
</feature>
<feature type="transmembrane region" description="Helical" evidence="1">
    <location>
        <begin position="6"/>
        <end position="24"/>
    </location>
</feature>
<dbReference type="PROSITE" id="PS51257">
    <property type="entry name" value="PROKAR_LIPOPROTEIN"/>
    <property type="match status" value="1"/>
</dbReference>
<keyword evidence="1" id="KW-0472">Membrane</keyword>
<keyword evidence="4" id="KW-1185">Reference proteome</keyword>
<dbReference type="AlphaFoldDB" id="A0A1H2ZV83"/>
<reference evidence="2 4" key="1">
    <citation type="submission" date="2016-10" db="EMBL/GenBank/DDBJ databases">
        <authorList>
            <person name="Varghese N."/>
            <person name="Submissions S."/>
        </authorList>
    </citation>
    <scope>NUCLEOTIDE SEQUENCE [LARGE SCALE GENOMIC DNA]</scope>
    <source>
        <strain evidence="2 4">DSM 11449</strain>
    </source>
</reference>
<dbReference type="Proteomes" id="UP000182771">
    <property type="component" value="Unassembled WGS sequence"/>
</dbReference>
<accession>A0A1H2ZV83</accession>
<evidence type="ECO:0000256" key="1">
    <source>
        <dbReference type="SAM" id="Phobius"/>
    </source>
</evidence>
<dbReference type="EMBL" id="FNND01000018">
    <property type="protein sequence ID" value="SDX21512.1"/>
    <property type="molecule type" value="Genomic_DNA"/>
</dbReference>
<protein>
    <recommendedName>
        <fullName evidence="5">Lipoprotein</fullName>
    </recommendedName>
</protein>
<name>A0A1H2ZV83_9FLAO</name>
<proteinExistence type="predicted"/>
<dbReference type="EMBL" id="FNND01000021">
    <property type="protein sequence ID" value="SDX22560.1"/>
    <property type="molecule type" value="Genomic_DNA"/>
</dbReference>